<gene>
    <name evidence="1" type="ORF">LCGC14_2244500</name>
</gene>
<dbReference type="AlphaFoldDB" id="A0A0F9FGZ4"/>
<evidence type="ECO:0000313" key="1">
    <source>
        <dbReference type="EMBL" id="KKL56525.1"/>
    </source>
</evidence>
<proteinExistence type="predicted"/>
<sequence length="89" mass="10929">MAVRFEDYHSEYLDFKELVTTNRTKVYDVRSKRDGVSLGTIQWYGKWRQYCFYPKPETIFNRQCLHDIVDIMDLLMKKWQEQRARRKAS</sequence>
<accession>A0A0F9FGZ4</accession>
<protein>
    <submittedName>
        <fullName evidence="1">Uncharacterized protein</fullName>
    </submittedName>
</protein>
<name>A0A0F9FGZ4_9ZZZZ</name>
<reference evidence="1" key="1">
    <citation type="journal article" date="2015" name="Nature">
        <title>Complex archaea that bridge the gap between prokaryotes and eukaryotes.</title>
        <authorList>
            <person name="Spang A."/>
            <person name="Saw J.H."/>
            <person name="Jorgensen S.L."/>
            <person name="Zaremba-Niedzwiedzka K."/>
            <person name="Martijn J."/>
            <person name="Lind A.E."/>
            <person name="van Eijk R."/>
            <person name="Schleper C."/>
            <person name="Guy L."/>
            <person name="Ettema T.J."/>
        </authorList>
    </citation>
    <scope>NUCLEOTIDE SEQUENCE</scope>
</reference>
<organism evidence="1">
    <name type="scientific">marine sediment metagenome</name>
    <dbReference type="NCBI Taxonomy" id="412755"/>
    <lineage>
        <taxon>unclassified sequences</taxon>
        <taxon>metagenomes</taxon>
        <taxon>ecological metagenomes</taxon>
    </lineage>
</organism>
<dbReference type="EMBL" id="LAZR01030464">
    <property type="protein sequence ID" value="KKL56525.1"/>
    <property type="molecule type" value="Genomic_DNA"/>
</dbReference>
<comment type="caution">
    <text evidence="1">The sequence shown here is derived from an EMBL/GenBank/DDBJ whole genome shotgun (WGS) entry which is preliminary data.</text>
</comment>